<sequence>MDGLRDRKRPRPELDEELLIDHPTLYHEDGNAIIKCGRVLFCVHKSILARQSPVFRGMLSAEGGHPTLRGLVLLELDDDKDDIEAFLNAIYDGMRVDMPKLTVENFPALASAFRVAMKYEVARLRDDVLVILKREWPSKLTEHIGKSNAFKAKLRPYLTAVSGARVPNPDYDPEASNVPIVHPSSVIALLREGGVQDVDLLAPLFYDLSRRIWQLGPPFSGHNIKYLPSADVERLLYGSATLRATHARMASTIPSAFIFPSQAHAHVHTTRHAHAMAAWWSSAIIPQLLHDIGHNMQGEPVEDWETARTQAAQSLPHIAGDCVCCKGTLDYMSTCQTVLWDNIAGYFGLT</sequence>
<proteinExistence type="predicted"/>
<accession>A0ACB8QSJ9</accession>
<reference evidence="1" key="1">
    <citation type="submission" date="2021-02" db="EMBL/GenBank/DDBJ databases">
        <authorList>
            <consortium name="DOE Joint Genome Institute"/>
            <person name="Ahrendt S."/>
            <person name="Looney B.P."/>
            <person name="Miyauchi S."/>
            <person name="Morin E."/>
            <person name="Drula E."/>
            <person name="Courty P.E."/>
            <person name="Chicoki N."/>
            <person name="Fauchery L."/>
            <person name="Kohler A."/>
            <person name="Kuo A."/>
            <person name="Labutti K."/>
            <person name="Pangilinan J."/>
            <person name="Lipzen A."/>
            <person name="Riley R."/>
            <person name="Andreopoulos W."/>
            <person name="He G."/>
            <person name="Johnson J."/>
            <person name="Barry K.W."/>
            <person name="Grigoriev I.V."/>
            <person name="Nagy L."/>
            <person name="Hibbett D."/>
            <person name="Henrissat B."/>
            <person name="Matheny P.B."/>
            <person name="Labbe J."/>
            <person name="Martin F."/>
        </authorList>
    </citation>
    <scope>NUCLEOTIDE SEQUENCE</scope>
    <source>
        <strain evidence="1">EC-137</strain>
    </source>
</reference>
<dbReference type="Proteomes" id="UP000814128">
    <property type="component" value="Unassembled WGS sequence"/>
</dbReference>
<gene>
    <name evidence="1" type="ORF">K488DRAFT_44718</name>
</gene>
<evidence type="ECO:0000313" key="2">
    <source>
        <dbReference type="Proteomes" id="UP000814128"/>
    </source>
</evidence>
<organism evidence="1 2">
    <name type="scientific">Vararia minispora EC-137</name>
    <dbReference type="NCBI Taxonomy" id="1314806"/>
    <lineage>
        <taxon>Eukaryota</taxon>
        <taxon>Fungi</taxon>
        <taxon>Dikarya</taxon>
        <taxon>Basidiomycota</taxon>
        <taxon>Agaricomycotina</taxon>
        <taxon>Agaricomycetes</taxon>
        <taxon>Russulales</taxon>
        <taxon>Lachnocladiaceae</taxon>
        <taxon>Vararia</taxon>
    </lineage>
</organism>
<dbReference type="EMBL" id="MU273494">
    <property type="protein sequence ID" value="KAI0034784.1"/>
    <property type="molecule type" value="Genomic_DNA"/>
</dbReference>
<keyword evidence="2" id="KW-1185">Reference proteome</keyword>
<reference evidence="1" key="2">
    <citation type="journal article" date="2022" name="New Phytol.">
        <title>Evolutionary transition to the ectomycorrhizal habit in the genomes of a hyperdiverse lineage of mushroom-forming fungi.</title>
        <authorList>
            <person name="Looney B."/>
            <person name="Miyauchi S."/>
            <person name="Morin E."/>
            <person name="Drula E."/>
            <person name="Courty P.E."/>
            <person name="Kohler A."/>
            <person name="Kuo A."/>
            <person name="LaButti K."/>
            <person name="Pangilinan J."/>
            <person name="Lipzen A."/>
            <person name="Riley R."/>
            <person name="Andreopoulos W."/>
            <person name="He G."/>
            <person name="Johnson J."/>
            <person name="Nolan M."/>
            <person name="Tritt A."/>
            <person name="Barry K.W."/>
            <person name="Grigoriev I.V."/>
            <person name="Nagy L.G."/>
            <person name="Hibbett D."/>
            <person name="Henrissat B."/>
            <person name="Matheny P.B."/>
            <person name="Labbe J."/>
            <person name="Martin F.M."/>
        </authorList>
    </citation>
    <scope>NUCLEOTIDE SEQUENCE</scope>
    <source>
        <strain evidence="1">EC-137</strain>
    </source>
</reference>
<name>A0ACB8QSJ9_9AGAM</name>
<evidence type="ECO:0000313" key="1">
    <source>
        <dbReference type="EMBL" id="KAI0034784.1"/>
    </source>
</evidence>
<protein>
    <submittedName>
        <fullName evidence="1">Uncharacterized protein</fullName>
    </submittedName>
</protein>
<comment type="caution">
    <text evidence="1">The sequence shown here is derived from an EMBL/GenBank/DDBJ whole genome shotgun (WGS) entry which is preliminary data.</text>
</comment>